<dbReference type="Pfam" id="PF26118">
    <property type="entry name" value="DUF8035"/>
    <property type="match status" value="1"/>
</dbReference>
<dbReference type="InterPro" id="IPR058348">
    <property type="entry name" value="DUF8035"/>
</dbReference>
<organism evidence="3 4">
    <name type="scientific">Fusarium irregulare</name>
    <dbReference type="NCBI Taxonomy" id="2494466"/>
    <lineage>
        <taxon>Eukaryota</taxon>
        <taxon>Fungi</taxon>
        <taxon>Dikarya</taxon>
        <taxon>Ascomycota</taxon>
        <taxon>Pezizomycotina</taxon>
        <taxon>Sordariomycetes</taxon>
        <taxon>Hypocreomycetidae</taxon>
        <taxon>Hypocreales</taxon>
        <taxon>Nectriaceae</taxon>
        <taxon>Fusarium</taxon>
        <taxon>Fusarium incarnatum-equiseti species complex</taxon>
    </lineage>
</organism>
<evidence type="ECO:0000313" key="4">
    <source>
        <dbReference type="Proteomes" id="UP001152130"/>
    </source>
</evidence>
<feature type="region of interest" description="Disordered" evidence="1">
    <location>
        <begin position="247"/>
        <end position="272"/>
    </location>
</feature>
<proteinExistence type="predicted"/>
<sequence length="694" mass="77813">MTEESIADSVRKCLEHFNLLEQAEPRLATDSDRTAVREIVGEEARFKIWSGNIGAHSTGRRSLQYRLRDASHLQKQVKSLLEELSELLVDAYAIAIGEKVPWDHIEDNELNMGSDPNTESDDVPATEMDQVSQNVSDVIDCLLRLSVAIRNPAPHDRFATFASIDASHYEPYDIDHVRSKFSKIEPFLAERLGRAISRRRQYFNYRESHHLKLSHGLNCREANDESTVASSLPQYAKAAGFNVEAVDEDETSDSGITQTSFASSHTGGDKLRVPPLPREAEDGPFECPFCYTMIIVTGSLSWNHPDVFPKNQASSMIDLNSKPIQAEDGIRCLLCKETVKSMKEYQRHVGRHQEQLALFALPSMGTGDDDAQSEGDVSGMDSNISPYIHREQATIEDDQGSVTKSLEFDIDQVDCIMLEGATPRYSENPSALAQKDGEEKREAPAGSKWTKINRRVVSPEALEIGKENFELSGDFVLVLRVLSPEEIERYASATRVLREKRRREEDTVSDVIYEAEIQSKEPSKEHPQSSMPMEHLRMYRNETEAGNEMITKKVEVSEEQGEVPFSPKGPRDLDQTETTSYISDHSQPNRHSVLPTSGDAVLVAYLDNGRDPEIARAAGRESLPCDEESPDEDAPDRQVNWDLISGPLLRHLAAEPSSSSRDSQRITWDEEMSQLKTEGGGPSKQDEEDDYNDL</sequence>
<dbReference type="Proteomes" id="UP001152130">
    <property type="component" value="Unassembled WGS sequence"/>
</dbReference>
<feature type="compositionally biased region" description="Polar residues" evidence="1">
    <location>
        <begin position="253"/>
        <end position="266"/>
    </location>
</feature>
<dbReference type="PANTHER" id="PTHR35391">
    <property type="entry name" value="C2H2-TYPE DOMAIN-CONTAINING PROTEIN-RELATED"/>
    <property type="match status" value="1"/>
</dbReference>
<evidence type="ECO:0000313" key="3">
    <source>
        <dbReference type="EMBL" id="KAJ4019351.1"/>
    </source>
</evidence>
<keyword evidence="4" id="KW-1185">Reference proteome</keyword>
<feature type="region of interest" description="Disordered" evidence="1">
    <location>
        <begin position="426"/>
        <end position="446"/>
    </location>
</feature>
<name>A0A9W8UDK7_9HYPO</name>
<reference evidence="3" key="1">
    <citation type="submission" date="2022-10" db="EMBL/GenBank/DDBJ databases">
        <title>Fusarium specimens isolated from Avocado Roots.</title>
        <authorList>
            <person name="Stajich J."/>
            <person name="Roper C."/>
            <person name="Heimlech-Rivalta G."/>
        </authorList>
    </citation>
    <scope>NUCLEOTIDE SEQUENCE</scope>
    <source>
        <strain evidence="3">CF00143</strain>
    </source>
</reference>
<dbReference type="AlphaFoldDB" id="A0A9W8UDK7"/>
<dbReference type="OrthoDB" id="6133115at2759"/>
<feature type="domain" description="DUF8035" evidence="2">
    <location>
        <begin position="447"/>
        <end position="499"/>
    </location>
</feature>
<evidence type="ECO:0000259" key="2">
    <source>
        <dbReference type="Pfam" id="PF26118"/>
    </source>
</evidence>
<feature type="compositionally biased region" description="Acidic residues" evidence="1">
    <location>
        <begin position="624"/>
        <end position="634"/>
    </location>
</feature>
<protein>
    <recommendedName>
        <fullName evidence="2">DUF8035 domain-containing protein</fullName>
    </recommendedName>
</protein>
<feature type="region of interest" description="Disordered" evidence="1">
    <location>
        <begin position="556"/>
        <end position="576"/>
    </location>
</feature>
<dbReference type="PANTHER" id="PTHR35391:SF7">
    <property type="entry name" value="C2H2-TYPE DOMAIN-CONTAINING PROTEIN"/>
    <property type="match status" value="1"/>
</dbReference>
<evidence type="ECO:0000256" key="1">
    <source>
        <dbReference type="SAM" id="MobiDB-lite"/>
    </source>
</evidence>
<gene>
    <name evidence="3" type="ORF">NW766_003066</name>
</gene>
<feature type="region of interest" description="Disordered" evidence="1">
    <location>
        <begin position="652"/>
        <end position="694"/>
    </location>
</feature>
<feature type="region of interest" description="Disordered" evidence="1">
    <location>
        <begin position="618"/>
        <end position="638"/>
    </location>
</feature>
<dbReference type="EMBL" id="JAPDHF010000004">
    <property type="protein sequence ID" value="KAJ4019351.1"/>
    <property type="molecule type" value="Genomic_DNA"/>
</dbReference>
<comment type="caution">
    <text evidence="3">The sequence shown here is derived from an EMBL/GenBank/DDBJ whole genome shotgun (WGS) entry which is preliminary data.</text>
</comment>
<accession>A0A9W8UDK7</accession>